<organism evidence="2 3">
    <name type="scientific">Lasallia pustulata</name>
    <dbReference type="NCBI Taxonomy" id="136370"/>
    <lineage>
        <taxon>Eukaryota</taxon>
        <taxon>Fungi</taxon>
        <taxon>Dikarya</taxon>
        <taxon>Ascomycota</taxon>
        <taxon>Pezizomycotina</taxon>
        <taxon>Lecanoromycetes</taxon>
        <taxon>OSLEUM clade</taxon>
        <taxon>Umbilicariomycetidae</taxon>
        <taxon>Umbilicariales</taxon>
        <taxon>Umbilicariaceae</taxon>
        <taxon>Lasallia</taxon>
    </lineage>
</organism>
<evidence type="ECO:0000256" key="1">
    <source>
        <dbReference type="SAM" id="SignalP"/>
    </source>
</evidence>
<evidence type="ECO:0000313" key="3">
    <source>
        <dbReference type="Proteomes" id="UP000324767"/>
    </source>
</evidence>
<accession>A0A5M8Q1R4</accession>
<sequence length="132" mass="14390">MQSFHLPLIIVLIQFLFLDVATLVNNPSLSTRSQFCANAPHRIAGTMLHARDLASIDLKPPDPALRPRYQFTTVVWCSEDGFVYLRIRLIGAAVGAVVSDLLNHAYLDSLGHAFALGEDGLITHGSFTETGA</sequence>
<reference evidence="2 3" key="1">
    <citation type="submission" date="2019-09" db="EMBL/GenBank/DDBJ databases">
        <title>The hologenome of the rock-dwelling lichen Lasallia pustulata.</title>
        <authorList>
            <person name="Greshake Tzovaras B."/>
            <person name="Segers F."/>
            <person name="Bicker A."/>
            <person name="Dal Grande F."/>
            <person name="Otte J."/>
            <person name="Hankeln T."/>
            <person name="Schmitt I."/>
            <person name="Ebersberger I."/>
        </authorList>
    </citation>
    <scope>NUCLEOTIDE SEQUENCE [LARGE SCALE GENOMIC DNA]</scope>
    <source>
        <strain evidence="2">A1-1</strain>
    </source>
</reference>
<protein>
    <submittedName>
        <fullName evidence="2">Uncharacterized protein</fullName>
    </submittedName>
</protein>
<feature type="chain" id="PRO_5024298826" evidence="1">
    <location>
        <begin position="24"/>
        <end position="132"/>
    </location>
</feature>
<evidence type="ECO:0000313" key="2">
    <source>
        <dbReference type="EMBL" id="KAA6415327.1"/>
    </source>
</evidence>
<comment type="caution">
    <text evidence="2">The sequence shown here is derived from an EMBL/GenBank/DDBJ whole genome shotgun (WGS) entry which is preliminary data.</text>
</comment>
<keyword evidence="1" id="KW-0732">Signal</keyword>
<gene>
    <name evidence="2" type="ORF">FRX48_00042</name>
</gene>
<feature type="signal peptide" evidence="1">
    <location>
        <begin position="1"/>
        <end position="23"/>
    </location>
</feature>
<proteinExistence type="predicted"/>
<dbReference type="Proteomes" id="UP000324767">
    <property type="component" value="Unassembled WGS sequence"/>
</dbReference>
<dbReference type="EMBL" id="VXIT01000001">
    <property type="protein sequence ID" value="KAA6415327.1"/>
    <property type="molecule type" value="Genomic_DNA"/>
</dbReference>
<name>A0A5M8Q1R4_9LECA</name>
<dbReference type="AlphaFoldDB" id="A0A5M8Q1R4"/>